<keyword evidence="4 6" id="KW-0998">Cell outer membrane</keyword>
<evidence type="ECO:0000256" key="3">
    <source>
        <dbReference type="ARBA" id="ARBA00023139"/>
    </source>
</evidence>
<keyword evidence="2 6" id="KW-0472">Membrane</keyword>
<dbReference type="GO" id="GO:1990063">
    <property type="term" value="C:Bam protein complex"/>
    <property type="evidence" value="ECO:0007669"/>
    <property type="project" value="TreeGrafter"/>
</dbReference>
<comment type="subunit">
    <text evidence="6">Part of the Bam complex.</text>
</comment>
<accession>A0A370GYQ4</accession>
<dbReference type="Proteomes" id="UP000254720">
    <property type="component" value="Unassembled WGS sequence"/>
</dbReference>
<dbReference type="InterPro" id="IPR011990">
    <property type="entry name" value="TPR-like_helical_dom_sf"/>
</dbReference>
<dbReference type="SUPFAM" id="SSF48452">
    <property type="entry name" value="TPR-like"/>
    <property type="match status" value="1"/>
</dbReference>
<evidence type="ECO:0000256" key="5">
    <source>
        <dbReference type="ARBA" id="ARBA00023288"/>
    </source>
</evidence>
<dbReference type="OrthoDB" id="9779191at2"/>
<feature type="chain" id="PRO_5017095299" description="Outer membrane protein assembly factor BamD" evidence="7">
    <location>
        <begin position="25"/>
        <end position="255"/>
    </location>
</feature>
<reference evidence="9 10" key="1">
    <citation type="submission" date="2018-07" db="EMBL/GenBank/DDBJ databases">
        <title>Genomic Encyclopedia of Type Strains, Phase IV (KMG-IV): sequencing the most valuable type-strain genomes for metagenomic binning, comparative biology and taxonomic classification.</title>
        <authorList>
            <person name="Goeker M."/>
        </authorList>
    </citation>
    <scope>NUCLEOTIDE SEQUENCE [LARGE SCALE GENOMIC DNA]</scope>
    <source>
        <strain evidence="9 10">DSM 16500</strain>
    </source>
</reference>
<keyword evidence="5 6" id="KW-0449">Lipoprotein</keyword>
<dbReference type="RefSeq" id="WP_114833311.1">
    <property type="nucleotide sequence ID" value="NZ_LR699114.1"/>
</dbReference>
<keyword evidence="1 6" id="KW-0732">Signal</keyword>
<evidence type="ECO:0000256" key="7">
    <source>
        <dbReference type="SAM" id="SignalP"/>
    </source>
</evidence>
<dbReference type="InterPro" id="IPR039565">
    <property type="entry name" value="BamD-like"/>
</dbReference>
<name>A0A370GYQ4_9COXI</name>
<gene>
    <name evidence="6" type="primary">bamD</name>
    <name evidence="9" type="ORF">C8D86_10175</name>
</gene>
<evidence type="ECO:0000259" key="8">
    <source>
        <dbReference type="Pfam" id="PF13525"/>
    </source>
</evidence>
<dbReference type="CDD" id="cd15830">
    <property type="entry name" value="BamD"/>
    <property type="match status" value="1"/>
</dbReference>
<protein>
    <recommendedName>
        <fullName evidence="6">Outer membrane protein assembly factor BamD</fullName>
    </recommendedName>
</protein>
<organism evidence="9 10">
    <name type="scientific">Aquicella lusitana</name>
    <dbReference type="NCBI Taxonomy" id="254246"/>
    <lineage>
        <taxon>Bacteria</taxon>
        <taxon>Pseudomonadati</taxon>
        <taxon>Pseudomonadota</taxon>
        <taxon>Gammaproteobacteria</taxon>
        <taxon>Legionellales</taxon>
        <taxon>Coxiellaceae</taxon>
        <taxon>Aquicella</taxon>
    </lineage>
</organism>
<comment type="similarity">
    <text evidence="6">Belongs to the BamD family.</text>
</comment>
<dbReference type="Gene3D" id="1.25.40.10">
    <property type="entry name" value="Tetratricopeptide repeat domain"/>
    <property type="match status" value="1"/>
</dbReference>
<dbReference type="Pfam" id="PF13525">
    <property type="entry name" value="YfiO"/>
    <property type="match status" value="1"/>
</dbReference>
<evidence type="ECO:0000256" key="1">
    <source>
        <dbReference type="ARBA" id="ARBA00022729"/>
    </source>
</evidence>
<feature type="signal peptide" evidence="7">
    <location>
        <begin position="1"/>
        <end position="24"/>
    </location>
</feature>
<evidence type="ECO:0000313" key="9">
    <source>
        <dbReference type="EMBL" id="RDI48796.1"/>
    </source>
</evidence>
<comment type="caution">
    <text evidence="9">The sequence shown here is derived from an EMBL/GenBank/DDBJ whole genome shotgun (WGS) entry which is preliminary data.</text>
</comment>
<dbReference type="EMBL" id="QQAX01000001">
    <property type="protein sequence ID" value="RDI48796.1"/>
    <property type="molecule type" value="Genomic_DNA"/>
</dbReference>
<dbReference type="HAMAP" id="MF_00922">
    <property type="entry name" value="OM_assembly_BamD"/>
    <property type="match status" value="1"/>
</dbReference>
<proteinExistence type="inferred from homology"/>
<evidence type="ECO:0000313" key="10">
    <source>
        <dbReference type="Proteomes" id="UP000254720"/>
    </source>
</evidence>
<comment type="function">
    <text evidence="6">Part of the outer membrane protein assembly complex, which is involved in assembly and insertion of beta-barrel proteins into the outer membrane.</text>
</comment>
<dbReference type="PANTHER" id="PTHR37423">
    <property type="entry name" value="SOLUBLE LYTIC MUREIN TRANSGLYCOSYLASE-RELATED"/>
    <property type="match status" value="1"/>
</dbReference>
<dbReference type="GO" id="GO:0051205">
    <property type="term" value="P:protein insertion into membrane"/>
    <property type="evidence" value="ECO:0007669"/>
    <property type="project" value="UniProtKB-UniRule"/>
</dbReference>
<evidence type="ECO:0000256" key="4">
    <source>
        <dbReference type="ARBA" id="ARBA00023237"/>
    </source>
</evidence>
<dbReference type="PROSITE" id="PS51257">
    <property type="entry name" value="PROKAR_LIPOPROTEIN"/>
    <property type="match status" value="1"/>
</dbReference>
<dbReference type="AlphaFoldDB" id="A0A370GYQ4"/>
<dbReference type="NCBIfam" id="TIGR03302">
    <property type="entry name" value="OM_YfiO"/>
    <property type="match status" value="1"/>
</dbReference>
<evidence type="ECO:0000256" key="6">
    <source>
        <dbReference type="HAMAP-Rule" id="MF_00922"/>
    </source>
</evidence>
<dbReference type="GO" id="GO:0043165">
    <property type="term" value="P:Gram-negative-bacterium-type cell outer membrane assembly"/>
    <property type="evidence" value="ECO:0007669"/>
    <property type="project" value="UniProtKB-UniRule"/>
</dbReference>
<sequence>MKRILSLLCLTGVTVALLASCSTATDPSEAYKDETPQQIFQYGKSALQNKSYGEAIKRFEALDVQYPFGPQTEQAQLYLIYAYYMKEEYALAQAEADRFIRIHPANPNVDYAYYMRGLSSYYQNMGFLERFFSVDLATRDLTQIQKSYNDFNELVTRFPNSRYTPAAYQYLIYLRNVMANHELQIAQYYYSRKAYVAAVNRASSVVAHYQGAPAVVDALIVMAKAYNKLGMTKLEQDTLTVLRYNYPNVTVDMGS</sequence>
<feature type="domain" description="Outer membrane lipoprotein BamD-like" evidence="8">
    <location>
        <begin position="33"/>
        <end position="237"/>
    </location>
</feature>
<evidence type="ECO:0000256" key="2">
    <source>
        <dbReference type="ARBA" id="ARBA00023136"/>
    </source>
</evidence>
<keyword evidence="10" id="KW-1185">Reference proteome</keyword>
<comment type="subcellular location">
    <subcellularLocation>
        <location evidence="6">Cell outer membrane</location>
        <topology evidence="6">Lipid-anchor</topology>
    </subcellularLocation>
</comment>
<dbReference type="InterPro" id="IPR017689">
    <property type="entry name" value="BamD"/>
</dbReference>
<dbReference type="PANTHER" id="PTHR37423:SF1">
    <property type="entry name" value="OUTER MEMBRANE PROTEIN ASSEMBLY FACTOR BAMD"/>
    <property type="match status" value="1"/>
</dbReference>
<keyword evidence="3 6" id="KW-0564">Palmitate</keyword>